<name>A0A8H4VIC1_9AGAR</name>
<evidence type="ECO:0000313" key="2">
    <source>
        <dbReference type="EMBL" id="KAF4610558.1"/>
    </source>
</evidence>
<accession>A0A8H4VIC1</accession>
<dbReference type="Gene3D" id="1.20.1280.50">
    <property type="match status" value="1"/>
</dbReference>
<dbReference type="InterPro" id="IPR001810">
    <property type="entry name" value="F-box_dom"/>
</dbReference>
<proteinExistence type="predicted"/>
<reference evidence="2 3" key="1">
    <citation type="submission" date="2019-12" db="EMBL/GenBank/DDBJ databases">
        <authorList>
            <person name="Floudas D."/>
            <person name="Bentzer J."/>
            <person name="Ahren D."/>
            <person name="Johansson T."/>
            <person name="Persson P."/>
            <person name="Tunlid A."/>
        </authorList>
    </citation>
    <scope>NUCLEOTIDE SEQUENCE [LARGE SCALE GENOMIC DNA]</scope>
    <source>
        <strain evidence="2 3">CBS 102.39</strain>
    </source>
</reference>
<organism evidence="2 3">
    <name type="scientific">Agrocybe pediades</name>
    <dbReference type="NCBI Taxonomy" id="84607"/>
    <lineage>
        <taxon>Eukaryota</taxon>
        <taxon>Fungi</taxon>
        <taxon>Dikarya</taxon>
        <taxon>Basidiomycota</taxon>
        <taxon>Agaricomycotina</taxon>
        <taxon>Agaricomycetes</taxon>
        <taxon>Agaricomycetidae</taxon>
        <taxon>Agaricales</taxon>
        <taxon>Agaricineae</taxon>
        <taxon>Strophariaceae</taxon>
        <taxon>Agrocybe</taxon>
    </lineage>
</organism>
<gene>
    <name evidence="2" type="ORF">D9613_006707</name>
</gene>
<evidence type="ECO:0000313" key="3">
    <source>
        <dbReference type="Proteomes" id="UP000521872"/>
    </source>
</evidence>
<dbReference type="Proteomes" id="UP000521872">
    <property type="component" value="Unassembled WGS sequence"/>
</dbReference>
<sequence>MAALPNETLTTIFDELSPSSLAAVARVSTRFNAVAERLLYSSIYITDILTESSPLPWKTIWWCKAMRRRVHLIDTAKKLHIRWQADPDAPPPPAQYILQTCEELSEILRALTPIESIDLFLGPANIVLHNYRLQSPGYDLIHHEPPMHAIERVIRGCQFSQLRSCTLGADSAKGVQPYTGVLISFLASLPRLRHLRLSDSGHYSQMNVHSTLDELPADALPLLCSFRGSPDAAASLLPGRPVQYLSLIGQDSDVNRDNLPRMTRTAVPLRCLDLSAMSARPMLLRNVSTYLPTVESLRVKLALRHTLHYSFSGIWSIPARPASVFYVFNYITQTHPAIREPIERQRRPKQPCGLNISVSIDIHIHIQSQ</sequence>
<dbReference type="AlphaFoldDB" id="A0A8H4VIC1"/>
<dbReference type="Pfam" id="PF12937">
    <property type="entry name" value="F-box-like"/>
    <property type="match status" value="1"/>
</dbReference>
<comment type="caution">
    <text evidence="2">The sequence shown here is derived from an EMBL/GenBank/DDBJ whole genome shotgun (WGS) entry which is preliminary data.</text>
</comment>
<protein>
    <recommendedName>
        <fullName evidence="1">F-box domain-containing protein</fullName>
    </recommendedName>
</protein>
<dbReference type="PROSITE" id="PS50181">
    <property type="entry name" value="FBOX"/>
    <property type="match status" value="1"/>
</dbReference>
<dbReference type="InterPro" id="IPR036047">
    <property type="entry name" value="F-box-like_dom_sf"/>
</dbReference>
<feature type="domain" description="F-box" evidence="1">
    <location>
        <begin position="1"/>
        <end position="43"/>
    </location>
</feature>
<dbReference type="EMBL" id="JAACJL010000058">
    <property type="protein sequence ID" value="KAF4610558.1"/>
    <property type="molecule type" value="Genomic_DNA"/>
</dbReference>
<evidence type="ECO:0000259" key="1">
    <source>
        <dbReference type="PROSITE" id="PS50181"/>
    </source>
</evidence>
<keyword evidence="3" id="KW-1185">Reference proteome</keyword>
<dbReference type="SUPFAM" id="SSF81383">
    <property type="entry name" value="F-box domain"/>
    <property type="match status" value="1"/>
</dbReference>